<dbReference type="Proteomes" id="UP000230633">
    <property type="component" value="Plasmid pYekat-1-lp29-2-2"/>
</dbReference>
<organism evidence="3">
    <name type="scientific">Borrelia miyamotoi</name>
    <dbReference type="NCBI Taxonomy" id="47466"/>
    <lineage>
        <taxon>Bacteria</taxon>
        <taxon>Pseudomonadati</taxon>
        <taxon>Spirochaetota</taxon>
        <taxon>Spirochaetia</taxon>
        <taxon>Spirochaetales</taxon>
        <taxon>Borreliaceae</taxon>
        <taxon>Borrelia</taxon>
    </lineage>
</organism>
<dbReference type="NCBIfam" id="NF033724">
    <property type="entry name" value="P13_porin"/>
    <property type="match status" value="1"/>
</dbReference>
<feature type="transmembrane region" description="Helical" evidence="1">
    <location>
        <begin position="103"/>
        <end position="127"/>
    </location>
</feature>
<evidence type="ECO:0000313" key="2">
    <source>
        <dbReference type="EMBL" id="ATQ16646.1"/>
    </source>
</evidence>
<evidence type="ECO:0000313" key="5">
    <source>
        <dbReference type="Proteomes" id="UP000230633"/>
    </source>
</evidence>
<keyword evidence="1" id="KW-1133">Transmembrane helix</keyword>
<keyword evidence="5" id="KW-1185">Reference proteome</keyword>
<keyword evidence="3" id="KW-0614">Plasmid</keyword>
<dbReference type="EMBL" id="CP024339">
    <property type="protein sequence ID" value="ATQ16646.1"/>
    <property type="molecule type" value="Genomic_DNA"/>
</dbReference>
<feature type="transmembrane region" description="Helical" evidence="1">
    <location>
        <begin position="51"/>
        <end position="69"/>
    </location>
</feature>
<dbReference type="AlphaFoldDB" id="A0A481YJ95"/>
<keyword evidence="1" id="KW-0472">Membrane</keyword>
<reference evidence="3" key="1">
    <citation type="submission" date="2019-03" db="EMBL/GenBank/DDBJ databases">
        <title>Whole genome sequencing of Borrelia miyamotoi strains isolated at the Russian territory.</title>
        <authorList>
            <person name="Kuleshov K.V."/>
            <person name="Platonov A.E."/>
            <person name="Goptar I.A."/>
            <person name="Shipulin G.A."/>
            <person name="Markelov M.L."/>
            <person name="Koetsveld J."/>
            <person name="Kolyasnikova N.M."/>
            <person name="Sarksyan D.S."/>
            <person name="Toporkova M.G."/>
            <person name="Hovius J.W."/>
        </authorList>
    </citation>
    <scope>NUCLEOTIDE SEQUENCE</scope>
    <source>
        <strain evidence="2 5">Yekat-1</strain>
        <strain evidence="4">Yekat-21</strain>
        <strain evidence="3">Yekat-31</strain>
        <plasmid evidence="2 5">pYekat-1-lp29-2-2</plasmid>
        <plasmid evidence="3">unnamed</plasmid>
    </source>
</reference>
<evidence type="ECO:0000313" key="3">
    <source>
        <dbReference type="EMBL" id="QBK63821.1"/>
    </source>
</evidence>
<evidence type="ECO:0000256" key="1">
    <source>
        <dbReference type="SAM" id="Phobius"/>
    </source>
</evidence>
<sequence>MKQILSLILFFICIVVSFAQNYEEISSDTVVTKGSGDNNKMLLYEVSKKGILAPFLLNFFFGFGIGSFVQGDVTGGLIVLASEIFGLGLIGTGMGFMSSPHSSMLGISLASVGGIVVFATRIAEIIIPFTHAYSYNRKLQEKLGVSLGGFNPQFELNLNKNAGLEFEIAFIKKF</sequence>
<dbReference type="RefSeq" id="WP_099591063.1">
    <property type="nucleotide sequence ID" value="NZ_CP024339.2"/>
</dbReference>
<keyword evidence="1" id="KW-0812">Transmembrane</keyword>
<feature type="transmembrane region" description="Helical" evidence="1">
    <location>
        <begin position="76"/>
        <end position="97"/>
    </location>
</feature>
<dbReference type="InterPro" id="IPR008420">
    <property type="entry name" value="Borrelia_P13"/>
</dbReference>
<dbReference type="EMBL" id="CP036949">
    <property type="protein sequence ID" value="QBK65239.1"/>
    <property type="molecule type" value="Genomic_DNA"/>
</dbReference>
<protein>
    <submittedName>
        <fullName evidence="3">P13 family porin</fullName>
    </submittedName>
</protein>
<accession>A0A481YJ95</accession>
<evidence type="ECO:0000313" key="4">
    <source>
        <dbReference type="EMBL" id="QBK65239.1"/>
    </source>
</evidence>
<gene>
    <name evidence="2" type="ORF">CNO13_05685</name>
    <name evidence="3" type="ORF">EZU68_05385</name>
    <name evidence="4" type="ORF">EZU69_06105</name>
</gene>
<proteinExistence type="predicted"/>
<name>A0A481YJ95_9SPIR</name>
<geneLocation type="plasmid" evidence="3">
    <name>unnamed</name>
</geneLocation>
<dbReference type="EMBL" id="CP036739">
    <property type="protein sequence ID" value="QBK63821.1"/>
    <property type="molecule type" value="Genomic_DNA"/>
</dbReference>
<geneLocation type="plasmid" evidence="2 5">
    <name>pYekat-1-lp29-2-2</name>
</geneLocation>
<dbReference type="Pfam" id="PF05628">
    <property type="entry name" value="Borrelia_P13"/>
    <property type="match status" value="1"/>
</dbReference>